<name>A0ABY9WMD9_9BACT</name>
<dbReference type="InterPro" id="IPR014710">
    <property type="entry name" value="RmlC-like_jellyroll"/>
</dbReference>
<accession>A0ABY9WMD9</accession>
<protein>
    <submittedName>
        <fullName evidence="2">Cupin domain-containing protein</fullName>
    </submittedName>
</protein>
<dbReference type="PANTHER" id="PTHR36114">
    <property type="entry name" value="16.7 KDA PROTEIN IN WHIE LOCUS"/>
    <property type="match status" value="1"/>
</dbReference>
<dbReference type="Pfam" id="PF07883">
    <property type="entry name" value="Cupin_2"/>
    <property type="match status" value="1"/>
</dbReference>
<sequence length="140" mass="16467">MRRAETDEHDRYHLWRCSDMSLQKVNLAEKFALFSDHWNPRVVGELNGQQVKLVKLKGPFDWHHHDHEDELFLVVRGSFRMELRDGVVDLREGEFIVVPRGVEHRPVAEEEVQVLLFEPASTLNTGNVRTERTRDALERL</sequence>
<dbReference type="Proteomes" id="UP001611383">
    <property type="component" value="Chromosome"/>
</dbReference>
<dbReference type="InterPro" id="IPR011051">
    <property type="entry name" value="RmlC_Cupin_sf"/>
</dbReference>
<dbReference type="EMBL" id="CP043494">
    <property type="protein sequence ID" value="WNG44428.1"/>
    <property type="molecule type" value="Genomic_DNA"/>
</dbReference>
<dbReference type="PANTHER" id="PTHR36114:SF1">
    <property type="entry name" value="16.7 KDA PROTEIN IN WHIE LOCUS"/>
    <property type="match status" value="1"/>
</dbReference>
<dbReference type="InterPro" id="IPR013096">
    <property type="entry name" value="Cupin_2"/>
</dbReference>
<dbReference type="Gene3D" id="2.60.120.10">
    <property type="entry name" value="Jelly Rolls"/>
    <property type="match status" value="1"/>
</dbReference>
<evidence type="ECO:0000259" key="1">
    <source>
        <dbReference type="Pfam" id="PF07883"/>
    </source>
</evidence>
<reference evidence="2 3" key="1">
    <citation type="submission" date="2019-08" db="EMBL/GenBank/DDBJ databases">
        <title>Archangium and Cystobacter genomes.</title>
        <authorList>
            <person name="Chen I.-C.K."/>
            <person name="Wielgoss S."/>
        </authorList>
    </citation>
    <scope>NUCLEOTIDE SEQUENCE [LARGE SCALE GENOMIC DNA]</scope>
    <source>
        <strain evidence="2 3">Cbm 6</strain>
    </source>
</reference>
<dbReference type="SUPFAM" id="SSF51182">
    <property type="entry name" value="RmlC-like cupins"/>
    <property type="match status" value="1"/>
</dbReference>
<proteinExistence type="predicted"/>
<dbReference type="InterPro" id="IPR052044">
    <property type="entry name" value="PKS_Associated_Protein"/>
</dbReference>
<evidence type="ECO:0000313" key="2">
    <source>
        <dbReference type="EMBL" id="WNG44428.1"/>
    </source>
</evidence>
<evidence type="ECO:0000313" key="3">
    <source>
        <dbReference type="Proteomes" id="UP001611383"/>
    </source>
</evidence>
<keyword evidence="3" id="KW-1185">Reference proteome</keyword>
<dbReference type="CDD" id="cd02226">
    <property type="entry name" value="cupin_YdbB-like"/>
    <property type="match status" value="1"/>
</dbReference>
<gene>
    <name evidence="2" type="ORF">F0U60_10130</name>
</gene>
<feature type="domain" description="Cupin type-2" evidence="1">
    <location>
        <begin position="60"/>
        <end position="114"/>
    </location>
</feature>
<organism evidence="2 3">
    <name type="scientific">Archangium minus</name>
    <dbReference type="NCBI Taxonomy" id="83450"/>
    <lineage>
        <taxon>Bacteria</taxon>
        <taxon>Pseudomonadati</taxon>
        <taxon>Myxococcota</taxon>
        <taxon>Myxococcia</taxon>
        <taxon>Myxococcales</taxon>
        <taxon>Cystobacterineae</taxon>
        <taxon>Archangiaceae</taxon>
        <taxon>Archangium</taxon>
    </lineage>
</organism>